<dbReference type="Gene3D" id="3.40.50.150">
    <property type="entry name" value="Vaccinia Virus protein VP39"/>
    <property type="match status" value="1"/>
</dbReference>
<proteinExistence type="predicted"/>
<protein>
    <submittedName>
        <fullName evidence="2">Methyltransferase domain-containing protein</fullName>
    </submittedName>
</protein>
<dbReference type="SUPFAM" id="SSF53335">
    <property type="entry name" value="S-adenosyl-L-methionine-dependent methyltransferases"/>
    <property type="match status" value="1"/>
</dbReference>
<dbReference type="Proteomes" id="UP000219565">
    <property type="component" value="Unassembled WGS sequence"/>
</dbReference>
<dbReference type="STRING" id="1379680.GCA_001612615_02454"/>
<dbReference type="PANTHER" id="PTHR43591">
    <property type="entry name" value="METHYLTRANSFERASE"/>
    <property type="match status" value="1"/>
</dbReference>
<feature type="domain" description="Methyltransferase" evidence="1">
    <location>
        <begin position="47"/>
        <end position="146"/>
    </location>
</feature>
<dbReference type="AlphaFoldDB" id="A0A285KYS6"/>
<dbReference type="EMBL" id="OBEG01000001">
    <property type="protein sequence ID" value="SNY77804.1"/>
    <property type="molecule type" value="Genomic_DNA"/>
</dbReference>
<dbReference type="Pfam" id="PF13649">
    <property type="entry name" value="Methyltransf_25"/>
    <property type="match status" value="1"/>
</dbReference>
<evidence type="ECO:0000313" key="3">
    <source>
        <dbReference type="Proteomes" id="UP000219565"/>
    </source>
</evidence>
<dbReference type="InterPro" id="IPR041698">
    <property type="entry name" value="Methyltransf_25"/>
</dbReference>
<gene>
    <name evidence="2" type="ORF">SAMN04244553_1095</name>
</gene>
<dbReference type="GO" id="GO:0008168">
    <property type="term" value="F:methyltransferase activity"/>
    <property type="evidence" value="ECO:0007669"/>
    <property type="project" value="UniProtKB-KW"/>
</dbReference>
<evidence type="ECO:0000259" key="1">
    <source>
        <dbReference type="Pfam" id="PF13649"/>
    </source>
</evidence>
<organism evidence="2 3">
    <name type="scientific">Nocardia amikacinitolerans</name>
    <dbReference type="NCBI Taxonomy" id="756689"/>
    <lineage>
        <taxon>Bacteria</taxon>
        <taxon>Bacillati</taxon>
        <taxon>Actinomycetota</taxon>
        <taxon>Actinomycetes</taxon>
        <taxon>Mycobacteriales</taxon>
        <taxon>Nocardiaceae</taxon>
        <taxon>Nocardia</taxon>
    </lineage>
</organism>
<keyword evidence="3" id="KW-1185">Reference proteome</keyword>
<keyword evidence="2" id="KW-0808">Transferase</keyword>
<reference evidence="3" key="1">
    <citation type="submission" date="2017-09" db="EMBL/GenBank/DDBJ databases">
        <authorList>
            <person name="Varghese N."/>
            <person name="Submissions S."/>
        </authorList>
    </citation>
    <scope>NUCLEOTIDE SEQUENCE [LARGE SCALE GENOMIC DNA]</scope>
    <source>
        <strain evidence="3">DSM 45537</strain>
    </source>
</reference>
<keyword evidence="2" id="KW-0489">Methyltransferase</keyword>
<evidence type="ECO:0000313" key="2">
    <source>
        <dbReference type="EMBL" id="SNY77804.1"/>
    </source>
</evidence>
<accession>A0A285KYS6</accession>
<dbReference type="GO" id="GO:0032259">
    <property type="term" value="P:methylation"/>
    <property type="evidence" value="ECO:0007669"/>
    <property type="project" value="UniProtKB-KW"/>
</dbReference>
<name>A0A285KYS6_9NOCA</name>
<dbReference type="CDD" id="cd02440">
    <property type="entry name" value="AdoMet_MTases"/>
    <property type="match status" value="1"/>
</dbReference>
<dbReference type="InterPro" id="IPR029063">
    <property type="entry name" value="SAM-dependent_MTases_sf"/>
</dbReference>
<sequence>MEGVRMDWEAWQRSWDRQQELYLPDREERFRVLLDVVEASAGKSPRVLDLACGTGTISRRLFARLPEASSVAVDRDPTLLAVARGSFDGDPRISFVVADLEEPGWTRQLPSEPFDAVLTATATHWMPADALARLYADLRPLLRPGGVLVNADHMPDPRTPMLNALDEIIQRAHQERARADGARDWDQWWADIAADPELADETAASRAIFEGRKPGVPQPLAWHLDRLAEAGFTEAGVAWRSITDAVVVAIR</sequence>